<protein>
    <submittedName>
        <fullName evidence="3">Vacuolar protein sorting protein VPS33</fullName>
    </submittedName>
</protein>
<evidence type="ECO:0000256" key="1">
    <source>
        <dbReference type="ARBA" id="ARBA00009884"/>
    </source>
</evidence>
<feature type="region of interest" description="Disordered" evidence="2">
    <location>
        <begin position="581"/>
        <end position="600"/>
    </location>
</feature>
<dbReference type="SUPFAM" id="SSF56815">
    <property type="entry name" value="Sec1/munc18-like (SM) proteins"/>
    <property type="match status" value="1"/>
</dbReference>
<gene>
    <name evidence="3" type="ORF">AKO1_007084</name>
</gene>
<organism evidence="3 4">
    <name type="scientific">Acrasis kona</name>
    <dbReference type="NCBI Taxonomy" id="1008807"/>
    <lineage>
        <taxon>Eukaryota</taxon>
        <taxon>Discoba</taxon>
        <taxon>Heterolobosea</taxon>
        <taxon>Tetramitia</taxon>
        <taxon>Eutetramitia</taxon>
        <taxon>Acrasidae</taxon>
        <taxon>Acrasis</taxon>
    </lineage>
</organism>
<dbReference type="AlphaFoldDB" id="A0AAW2YUM9"/>
<comment type="caution">
    <text evidence="3">The sequence shown here is derived from an EMBL/GenBank/DDBJ whole genome shotgun (WGS) entry which is preliminary data.</text>
</comment>
<dbReference type="Pfam" id="PF00995">
    <property type="entry name" value="Sec1"/>
    <property type="match status" value="1"/>
</dbReference>
<comment type="similarity">
    <text evidence="1">Belongs to the STXBP/unc-18/SEC1 family.</text>
</comment>
<dbReference type="Proteomes" id="UP001431209">
    <property type="component" value="Unassembled WGS sequence"/>
</dbReference>
<evidence type="ECO:0000256" key="2">
    <source>
        <dbReference type="SAM" id="MobiDB-lite"/>
    </source>
</evidence>
<dbReference type="InterPro" id="IPR027482">
    <property type="entry name" value="Sec1-like_dom2"/>
</dbReference>
<evidence type="ECO:0000313" key="4">
    <source>
        <dbReference type="Proteomes" id="UP001431209"/>
    </source>
</evidence>
<accession>A0AAW2YUM9</accession>
<sequence>MAGDKILVLDDQLVGPLGLVAPSTFLKENGVKKIFKLTDKPFDTDLKNVIYIVRPRMHLMKWIGNQVSHFKKAGKNISVFLVPRKTLICERILEEIGIVGDIKVGEFALDLIPMDDDILSMEIPSSFKECNLDGDLSSLYYVARSIMKLQSFYGLIPHIKVKGENARNVYDMVLRMRKQVGSEVFNAAPEINTLILIDRKVDLITPMVTQHTYEGLIDELFGIKHNIFQPQFQCVPDVPPSSNPKVLLNSNDNIYSRIRDLNQQLVGRSLNKSALEIDKKTQAKKDLKTVQQIKEFTEKLPMLQEDKKNLEIHIKIAEHINHLIGKSSFRKYVQAQLEALGGDDERTVTSYIEEMIDKQEPLIKVLRLLCLQSVTQNGLKKVNFENFRRDIVQSYGIESLLILNNLDKCGLIKKQGEGNRKYSWRNFSTGLFLYKEDTMELPDDKSRTDIHAVHSGYAPLSVTLVERAMAEDGKGWNLIADLLEHLPGDRVEVVQKGAMDTQPGKKVVLVYYIGGITFAELSALRYLNEVSQHCEYIVATTKLINGDTFLETLIEDVDNSSRFKKRAVSGLSLIQSISVQDDRNVSSPGDEVKSDGGDEK</sequence>
<dbReference type="InterPro" id="IPR043155">
    <property type="entry name" value="VPS33_dom3b"/>
</dbReference>
<dbReference type="Gene3D" id="3.40.50.2060">
    <property type="match status" value="1"/>
</dbReference>
<name>A0AAW2YUM9_9EUKA</name>
<reference evidence="3 4" key="1">
    <citation type="submission" date="2024-03" db="EMBL/GenBank/DDBJ databases">
        <title>The Acrasis kona genome and developmental transcriptomes reveal deep origins of eukaryotic multicellular pathways.</title>
        <authorList>
            <person name="Sheikh S."/>
            <person name="Fu C.-J."/>
            <person name="Brown M.W."/>
            <person name="Baldauf S.L."/>
        </authorList>
    </citation>
    <scope>NUCLEOTIDE SEQUENCE [LARGE SCALE GENOMIC DNA]</scope>
    <source>
        <strain evidence="3 4">ATCC MYA-3509</strain>
    </source>
</reference>
<dbReference type="InterPro" id="IPR043154">
    <property type="entry name" value="Sec-1-like_dom1"/>
</dbReference>
<dbReference type="PANTHER" id="PTHR11679">
    <property type="entry name" value="VESICLE PROTEIN SORTING-ASSOCIATED"/>
    <property type="match status" value="1"/>
</dbReference>
<dbReference type="GO" id="GO:0016192">
    <property type="term" value="P:vesicle-mediated transport"/>
    <property type="evidence" value="ECO:0007669"/>
    <property type="project" value="InterPro"/>
</dbReference>
<dbReference type="Gene3D" id="3.40.50.1910">
    <property type="match status" value="2"/>
</dbReference>
<dbReference type="EMBL" id="JAOPGA020000651">
    <property type="protein sequence ID" value="KAL0480344.1"/>
    <property type="molecule type" value="Genomic_DNA"/>
</dbReference>
<evidence type="ECO:0000313" key="3">
    <source>
        <dbReference type="EMBL" id="KAL0480344.1"/>
    </source>
</evidence>
<dbReference type="InterPro" id="IPR001619">
    <property type="entry name" value="Sec1-like"/>
</dbReference>
<dbReference type="InterPro" id="IPR036045">
    <property type="entry name" value="Sec1-like_sf"/>
</dbReference>
<keyword evidence="4" id="KW-1185">Reference proteome</keyword>
<proteinExistence type="inferred from homology"/>
<dbReference type="Gene3D" id="1.25.40.850">
    <property type="match status" value="1"/>
</dbReference>